<evidence type="ECO:0000313" key="2">
    <source>
        <dbReference type="EMBL" id="GAA0811321.1"/>
    </source>
</evidence>
<protein>
    <submittedName>
        <fullName evidence="2">ATP-binding protein</fullName>
    </submittedName>
</protein>
<comment type="caution">
    <text evidence="2">The sequence shown here is derived from an EMBL/GenBank/DDBJ whole genome shotgun (WGS) entry which is preliminary data.</text>
</comment>
<dbReference type="InterPro" id="IPR036890">
    <property type="entry name" value="HATPase_C_sf"/>
</dbReference>
<feature type="region of interest" description="Disordered" evidence="1">
    <location>
        <begin position="444"/>
        <end position="464"/>
    </location>
</feature>
<evidence type="ECO:0000313" key="3">
    <source>
        <dbReference type="Proteomes" id="UP001500021"/>
    </source>
</evidence>
<reference evidence="3" key="1">
    <citation type="journal article" date="2019" name="Int. J. Syst. Evol. Microbiol.">
        <title>The Global Catalogue of Microorganisms (GCM) 10K type strain sequencing project: providing services to taxonomists for standard genome sequencing and annotation.</title>
        <authorList>
            <consortium name="The Broad Institute Genomics Platform"/>
            <consortium name="The Broad Institute Genome Sequencing Center for Infectious Disease"/>
            <person name="Wu L."/>
            <person name="Ma J."/>
        </authorList>
    </citation>
    <scope>NUCLEOTIDE SEQUENCE [LARGE SCALE GENOMIC DNA]</scope>
    <source>
        <strain evidence="3">JCM 15608</strain>
    </source>
</reference>
<dbReference type="EMBL" id="BAAAFA010000001">
    <property type="protein sequence ID" value="GAA0811321.1"/>
    <property type="molecule type" value="Genomic_DNA"/>
</dbReference>
<dbReference type="RefSeq" id="WP_343814328.1">
    <property type="nucleotide sequence ID" value="NZ_BAAAFA010000001.1"/>
</dbReference>
<evidence type="ECO:0000256" key="1">
    <source>
        <dbReference type="SAM" id="MobiDB-lite"/>
    </source>
</evidence>
<dbReference type="Proteomes" id="UP001500021">
    <property type="component" value="Unassembled WGS sequence"/>
</dbReference>
<dbReference type="SUPFAM" id="SSF55874">
    <property type="entry name" value="ATPase domain of HSP90 chaperone/DNA topoisomerase II/histidine kinase"/>
    <property type="match status" value="1"/>
</dbReference>
<organism evidence="2 3">
    <name type="scientific">Colwellia asteriadis</name>
    <dbReference type="NCBI Taxonomy" id="517723"/>
    <lineage>
        <taxon>Bacteria</taxon>
        <taxon>Pseudomonadati</taxon>
        <taxon>Pseudomonadota</taxon>
        <taxon>Gammaproteobacteria</taxon>
        <taxon>Alteromonadales</taxon>
        <taxon>Colwelliaceae</taxon>
        <taxon>Colwellia</taxon>
    </lineage>
</organism>
<dbReference type="Gene3D" id="3.30.565.10">
    <property type="entry name" value="Histidine kinase-like ATPase, C-terminal domain"/>
    <property type="match status" value="1"/>
</dbReference>
<gene>
    <name evidence="2" type="ORF">GCM10009111_03680</name>
</gene>
<dbReference type="GO" id="GO:0005524">
    <property type="term" value="F:ATP binding"/>
    <property type="evidence" value="ECO:0007669"/>
    <property type="project" value="UniProtKB-KW"/>
</dbReference>
<keyword evidence="2" id="KW-0067">ATP-binding</keyword>
<dbReference type="Pfam" id="PF13589">
    <property type="entry name" value="HATPase_c_3"/>
    <property type="match status" value="1"/>
</dbReference>
<proteinExistence type="predicted"/>
<sequence>MSNRFLSASTVIESLRDNGYNNTAYALAELIDNSLQAKATRVEVGFIEEKLAKRKNYTVSEISLWDNGNGMDAETLRVAMQFGGGTHRNDSSGMGKFGMGLPNSSISQCKRVEVWSWQKGGEPYYTYLDVDAMKEGTLEEVPMPEVSPIPVKYEEAFFNKRPESGTLIIWSKLDRLSWKTGQSIYRHCEHLVGRMYRNFICNDNIKIESRTYRPSGSEKLDTWKIEVFKANDPMYLKKNTSLPVLPGSYKNEAFFELMDEEIVSVEYINENGEPKRDDVTITTSMVKKSIADKILKNTVGRLGGTEWGKHCSKNVGVSIVRANRELVLRDSFLTSALRESKGRFIGVEISFPPSLDAVFGVTNNKQDAVKLIPYDMNSISSQAGFDSEQEYLRDLEENSDSLLQVLKVVSVIKKQVSALTKSLETINVIGKGVKGAEETKTVAEGAAGKATQGSVSREKHGHKTETIKDELKKEDVVEHLKSAGGMTQDEAESKAERLILTGNRFLIEDVARDSEAFFDVSTSKGLTLVLFNTNHVFYNKLVNKLGEEELEVIQTAIAGFARVMNETTHEGKLNHLNFIRREWGRVISEFLEEPTDDDVNDF</sequence>
<name>A0ABP3WBZ9_9GAMM</name>
<accession>A0ABP3WBZ9</accession>
<keyword evidence="2" id="KW-0547">Nucleotide-binding</keyword>
<keyword evidence="3" id="KW-1185">Reference proteome</keyword>